<sequence>MGAVAFLWPPDWAWGVAQDRTAPCGSSAGVTNRTDFPLMIQTESYSVNLAISYDDDATSNSDFTTIVAGSNFPDVEPGHECYSDMCRG</sequence>
<evidence type="ECO:0000313" key="3">
    <source>
        <dbReference type="Proteomes" id="UP000248349"/>
    </source>
</evidence>
<evidence type="ECO:0000313" key="2">
    <source>
        <dbReference type="EMBL" id="PYH47096.1"/>
    </source>
</evidence>
<dbReference type="STRING" id="1450539.A0A318ZHQ8"/>
<dbReference type="AlphaFoldDB" id="A0A318ZHQ8"/>
<accession>A0A318ZHQ8</accession>
<proteinExistence type="predicted"/>
<evidence type="ECO:0000259" key="1">
    <source>
        <dbReference type="Pfam" id="PF20238"/>
    </source>
</evidence>
<keyword evidence="3" id="KW-1185">Reference proteome</keyword>
<dbReference type="RefSeq" id="XP_025433078.1">
    <property type="nucleotide sequence ID" value="XM_025577259.1"/>
</dbReference>
<reference evidence="2 3" key="1">
    <citation type="submission" date="2016-12" db="EMBL/GenBank/DDBJ databases">
        <title>The genomes of Aspergillus section Nigri reveals drivers in fungal speciation.</title>
        <authorList>
            <consortium name="DOE Joint Genome Institute"/>
            <person name="Vesth T.C."/>
            <person name="Nybo J."/>
            <person name="Theobald S."/>
            <person name="Brandl J."/>
            <person name="Frisvad J.C."/>
            <person name="Nielsen K.F."/>
            <person name="Lyhne E.K."/>
            <person name="Kogle M.E."/>
            <person name="Kuo A."/>
            <person name="Riley R."/>
            <person name="Clum A."/>
            <person name="Nolan M."/>
            <person name="Lipzen A."/>
            <person name="Salamov A."/>
            <person name="Henrissat B."/>
            <person name="Wiebenga A."/>
            <person name="De Vries R.P."/>
            <person name="Grigoriev I.V."/>
            <person name="Mortensen U.H."/>
            <person name="Andersen M.R."/>
            <person name="Baker S.E."/>
        </authorList>
    </citation>
    <scope>NUCLEOTIDE SEQUENCE [LARGE SCALE GENOMIC DNA]</scope>
    <source>
        <strain evidence="2 3">JOP 1030-1</strain>
    </source>
</reference>
<dbReference type="InterPro" id="IPR046530">
    <property type="entry name" value="BIM1-like_dom"/>
</dbReference>
<dbReference type="EMBL" id="KZ821225">
    <property type="protein sequence ID" value="PYH47096.1"/>
    <property type="molecule type" value="Genomic_DNA"/>
</dbReference>
<gene>
    <name evidence="2" type="ORF">BP01DRAFT_380939</name>
</gene>
<dbReference type="GeneID" id="37078488"/>
<organism evidence="2 3">
    <name type="scientific">Aspergillus saccharolyticus JOP 1030-1</name>
    <dbReference type="NCBI Taxonomy" id="1450539"/>
    <lineage>
        <taxon>Eukaryota</taxon>
        <taxon>Fungi</taxon>
        <taxon>Dikarya</taxon>
        <taxon>Ascomycota</taxon>
        <taxon>Pezizomycotina</taxon>
        <taxon>Eurotiomycetes</taxon>
        <taxon>Eurotiomycetidae</taxon>
        <taxon>Eurotiales</taxon>
        <taxon>Aspergillaceae</taxon>
        <taxon>Aspergillus</taxon>
        <taxon>Aspergillus subgen. Circumdati</taxon>
    </lineage>
</organism>
<feature type="domain" description="Copper acquisition factor BIM1-like" evidence="1">
    <location>
        <begin position="1"/>
        <end position="84"/>
    </location>
</feature>
<dbReference type="OrthoDB" id="2587363at2759"/>
<dbReference type="Pfam" id="PF20238">
    <property type="entry name" value="BIM1-like_dom"/>
    <property type="match status" value="1"/>
</dbReference>
<dbReference type="Proteomes" id="UP000248349">
    <property type="component" value="Unassembled WGS sequence"/>
</dbReference>
<name>A0A318ZHQ8_9EURO</name>
<protein>
    <recommendedName>
        <fullName evidence="1">Copper acquisition factor BIM1-like domain-containing protein</fullName>
    </recommendedName>
</protein>